<organism evidence="3 4">
    <name type="scientific">Brachybacterium sacelli</name>
    <dbReference type="NCBI Taxonomy" id="173364"/>
    <lineage>
        <taxon>Bacteria</taxon>
        <taxon>Bacillati</taxon>
        <taxon>Actinomycetota</taxon>
        <taxon>Actinomycetes</taxon>
        <taxon>Micrococcales</taxon>
        <taxon>Dermabacteraceae</taxon>
        <taxon>Brachybacterium</taxon>
    </lineage>
</organism>
<dbReference type="Proteomes" id="UP001519290">
    <property type="component" value="Unassembled WGS sequence"/>
</dbReference>
<dbReference type="InterPro" id="IPR036526">
    <property type="entry name" value="C-N_Hydrolase_sf"/>
</dbReference>
<comment type="caution">
    <text evidence="3">The sequence shown here is derived from an EMBL/GenBank/DDBJ whole genome shotgun (WGS) entry which is preliminary data.</text>
</comment>
<dbReference type="EMBL" id="JAGIOD010000001">
    <property type="protein sequence ID" value="MBP2381211.1"/>
    <property type="molecule type" value="Genomic_DNA"/>
</dbReference>
<dbReference type="PANTHER" id="PTHR43674">
    <property type="entry name" value="NITRILASE C965.09-RELATED"/>
    <property type="match status" value="1"/>
</dbReference>
<accession>A0ABS4WYK4</accession>
<evidence type="ECO:0000313" key="4">
    <source>
        <dbReference type="Proteomes" id="UP001519290"/>
    </source>
</evidence>
<dbReference type="PROSITE" id="PS50263">
    <property type="entry name" value="CN_HYDROLASE"/>
    <property type="match status" value="1"/>
</dbReference>
<feature type="domain" description="CN hydrolase" evidence="2">
    <location>
        <begin position="47"/>
        <end position="305"/>
    </location>
</feature>
<protein>
    <submittedName>
        <fullName evidence="3">Amidohydrolase</fullName>
    </submittedName>
</protein>
<dbReference type="InterPro" id="IPR050345">
    <property type="entry name" value="Aliph_Amidase/BUP"/>
</dbReference>
<evidence type="ECO:0000259" key="2">
    <source>
        <dbReference type="PROSITE" id="PS50263"/>
    </source>
</evidence>
<keyword evidence="4" id="KW-1185">Reference proteome</keyword>
<dbReference type="RefSeq" id="WP_209900198.1">
    <property type="nucleotide sequence ID" value="NZ_BAAAJW010000018.1"/>
</dbReference>
<sequence>MTAHRALKKRVRARMARTGESYTAALRHLRSVPGGTVPTQNTTSPAVRIATAQTTPHHDPADPDGFRRAGREIRDLMHRARDQGADLIQFPEATFCFPDKWALSRSRDELTEADWQLFAWDALDAELHQVRQTARQLSLWTVVGAQTRAPQTGTVQERRPRTSLLVIDPQGRIHAQYDERRLSRSKATYLYERGHEQVTLEVGGIRLGLASGLEVLFGDIFLAYEDAGADAVLFSSQGPGEPEEADSLSTSARAAASQHGLVVGYSVPTTNAPHVPSGVIGANGRWAAQCPEQESPALVVVEVPKRLDGGPREWRRSMVDAG</sequence>
<dbReference type="Pfam" id="PF00795">
    <property type="entry name" value="CN_hydrolase"/>
    <property type="match status" value="1"/>
</dbReference>
<name>A0ABS4WYK4_9MICO</name>
<dbReference type="CDD" id="cd07197">
    <property type="entry name" value="nitrilase"/>
    <property type="match status" value="1"/>
</dbReference>
<keyword evidence="1" id="KW-0378">Hydrolase</keyword>
<proteinExistence type="predicted"/>
<dbReference type="SUPFAM" id="SSF56317">
    <property type="entry name" value="Carbon-nitrogen hydrolase"/>
    <property type="match status" value="1"/>
</dbReference>
<evidence type="ECO:0000256" key="1">
    <source>
        <dbReference type="ARBA" id="ARBA00022801"/>
    </source>
</evidence>
<gene>
    <name evidence="3" type="ORF">JOF43_001168</name>
</gene>
<evidence type="ECO:0000313" key="3">
    <source>
        <dbReference type="EMBL" id="MBP2381211.1"/>
    </source>
</evidence>
<dbReference type="InterPro" id="IPR003010">
    <property type="entry name" value="C-N_Hydrolase"/>
</dbReference>
<dbReference type="PANTHER" id="PTHR43674:SF16">
    <property type="entry name" value="CARBON-NITROGEN FAMILY, PUTATIVE (AFU_ORTHOLOGUE AFUA_5G02350)-RELATED"/>
    <property type="match status" value="1"/>
</dbReference>
<reference evidence="3 4" key="1">
    <citation type="submission" date="2021-03" db="EMBL/GenBank/DDBJ databases">
        <title>Sequencing the genomes of 1000 actinobacteria strains.</title>
        <authorList>
            <person name="Klenk H.-P."/>
        </authorList>
    </citation>
    <scope>NUCLEOTIDE SEQUENCE [LARGE SCALE GENOMIC DNA]</scope>
    <source>
        <strain evidence="3 4">DSM 14566</strain>
    </source>
</reference>
<dbReference type="Gene3D" id="3.60.110.10">
    <property type="entry name" value="Carbon-nitrogen hydrolase"/>
    <property type="match status" value="1"/>
</dbReference>